<reference evidence="6" key="1">
    <citation type="submission" date="2019-03" db="UniProtKB">
        <authorList>
            <consortium name="Ensembl"/>
        </authorList>
    </citation>
    <scope>IDENTIFICATION</scope>
</reference>
<proteinExistence type="predicted"/>
<dbReference type="GO" id="GO:0000242">
    <property type="term" value="C:pericentriolar material"/>
    <property type="evidence" value="ECO:0007669"/>
    <property type="project" value="TreeGrafter"/>
</dbReference>
<keyword evidence="5" id="KW-0175">Coiled coil</keyword>
<comment type="subcellular location">
    <subcellularLocation>
        <location evidence="1">Cytoplasm</location>
        <location evidence="1">Cytoskeleton</location>
        <location evidence="1">Microtubule organizing center</location>
        <location evidence="1">Centrosome</location>
    </subcellularLocation>
</comment>
<dbReference type="GO" id="GO:0051642">
    <property type="term" value="P:centrosome localization"/>
    <property type="evidence" value="ECO:0007669"/>
    <property type="project" value="TreeGrafter"/>
</dbReference>
<feature type="coiled-coil region" evidence="5">
    <location>
        <begin position="571"/>
        <end position="744"/>
    </location>
</feature>
<feature type="coiled-coil region" evidence="5">
    <location>
        <begin position="885"/>
        <end position="938"/>
    </location>
</feature>
<evidence type="ECO:0000256" key="5">
    <source>
        <dbReference type="SAM" id="Coils"/>
    </source>
</evidence>
<gene>
    <name evidence="6" type="primary">NIN</name>
</gene>
<dbReference type="GO" id="GO:0097431">
    <property type="term" value="C:mitotic spindle pole"/>
    <property type="evidence" value="ECO:0007669"/>
    <property type="project" value="TreeGrafter"/>
</dbReference>
<feature type="coiled-coil region" evidence="5">
    <location>
        <begin position="826"/>
        <end position="860"/>
    </location>
</feature>
<organism evidence="6">
    <name type="scientific">Ursus maritimus</name>
    <name type="common">Polar bear</name>
    <name type="synonym">Thalarctos maritimus</name>
    <dbReference type="NCBI Taxonomy" id="29073"/>
    <lineage>
        <taxon>Eukaryota</taxon>
        <taxon>Metazoa</taxon>
        <taxon>Chordata</taxon>
        <taxon>Craniata</taxon>
        <taxon>Vertebrata</taxon>
        <taxon>Euteleostomi</taxon>
        <taxon>Mammalia</taxon>
        <taxon>Eutheria</taxon>
        <taxon>Laurasiatheria</taxon>
        <taxon>Carnivora</taxon>
        <taxon>Caniformia</taxon>
        <taxon>Ursidae</taxon>
        <taxon>Ursus</taxon>
    </lineage>
</organism>
<dbReference type="AlphaFoldDB" id="A0A452TFY5"/>
<dbReference type="GO" id="GO:0090222">
    <property type="term" value="P:centrosome-templated microtubule nucleation"/>
    <property type="evidence" value="ECO:0007669"/>
    <property type="project" value="TreeGrafter"/>
</dbReference>
<keyword evidence="3" id="KW-0597">Phosphoprotein</keyword>
<dbReference type="OMA" id="QKVELLX"/>
<dbReference type="GeneTree" id="ENSGT00660000095541"/>
<dbReference type="PANTHER" id="PTHR18905">
    <property type="entry name" value="NINEIN"/>
    <property type="match status" value="1"/>
</dbReference>
<dbReference type="GO" id="GO:0097539">
    <property type="term" value="C:ciliary transition fiber"/>
    <property type="evidence" value="ECO:0007669"/>
    <property type="project" value="TreeGrafter"/>
</dbReference>
<accession>A0A452TFY5</accession>
<protein>
    <submittedName>
        <fullName evidence="6">Ninein</fullName>
    </submittedName>
</protein>
<evidence type="ECO:0000313" key="6">
    <source>
        <dbReference type="Ensembl" id="ENSUMAP00000006908"/>
    </source>
</evidence>
<evidence type="ECO:0000256" key="3">
    <source>
        <dbReference type="ARBA" id="ARBA00022553"/>
    </source>
</evidence>
<name>A0A452TFY5_URSMA</name>
<dbReference type="Ensembl" id="ENSUMAT00000008290.1">
    <property type="protein sequence ID" value="ENSUMAP00000006908.1"/>
    <property type="gene ID" value="ENSUMAG00000004771.1"/>
</dbReference>
<dbReference type="InterPro" id="IPR011992">
    <property type="entry name" value="EF-hand-dom_pair"/>
</dbReference>
<dbReference type="PANTHER" id="PTHR18905:SF11">
    <property type="entry name" value="NINEIN"/>
    <property type="match status" value="1"/>
</dbReference>
<feature type="coiled-coil region" evidence="5">
    <location>
        <begin position="210"/>
        <end position="407"/>
    </location>
</feature>
<keyword evidence="4" id="KW-0206">Cytoskeleton</keyword>
<dbReference type="GO" id="GO:0034454">
    <property type="term" value="P:microtubule anchoring at centrosome"/>
    <property type="evidence" value="ECO:0007669"/>
    <property type="project" value="TreeGrafter"/>
</dbReference>
<keyword evidence="2" id="KW-0963">Cytoplasm</keyword>
<sequence>EEYEAEGQLRFWNPDDLNASQGGSSAPQDWIEEKLQEVCEDLGITRDGHLNRKKLVSICEQYGLQNVDGEMLEEVFHNLDADGTMSVEDFFYGLFKNGKSLTPSASTPYRQLKRHLSMQSFDESGRRTTTPSVMTSTIGFRVFSCLDDGMGYASVEKILDSWQEEGIENSQEILKALDFSLDGNVNLTELTLALENELLVTRNGIHQAALASFKAEIRHLLERVDQVVREKEKLRSDLDKAEKLKSLMASEVDDHHAAIERRGKLDEEYKERIAALKNELRKEREQILQQVGKQRVELEQEIEKAKTEENYVRDRLALSLKENSRLENELLENAEKLAEYENLTNKLQRNLENVLAEKFGDLDPSSAEFFLQEERLTQMRNEYEQQCRVLQDQVDELQSELEEFRAQGKVLRLPLKNSLSEELDVSRGRIEPDQGLGSEECNPLNMSIEAELVIEQMKEQHHRDLCRLSLELEDKVHHYEKQLDETRVAGEKEQENMKQKYESEVYVLEKQISDLKDEIAELQGQAVVLKEAQHTTICRHEDEKKQLQRKWDEEKTHLQEKLRLEHELELKASLEQAEESFNREREGLIQNGAWTEEKVRALTQELEQFHQEQLKSLKEKHTLEKEELRKELLEKHQRELQEGRYESEKLQEENSILRNEITTLNEEDSISNLKLGKLNGSQEEMWQKIETVKQEKAAVQKMVENLKKQISELKTKNQELDLENTELSQKNSQNEKQLQELSHRLAGALTQKEEEPGRSAREQCKLQVPHRKEELEQCRVQSSTLVSSLEAELSEVKIQTHIVEQENLLLKDELEKMKQLHRCPDLSDVQQRLSSVLSDNEKLLKEKEALSEELNSCVDELAKSSLLEHRIATMKQEQKSWELQSETLKSQLVASQEKVQSLEDTLQKVNLQMSLQEKEALKQEVMSLYKQLQNAGDKNWAPEIATHPSGFHTQQQRLTWDKMDHLIKEEQQLLWQENERLQTVVRNTKAELTHSREKVRQLESNLLPPKHQKHLNPSGTVKPTEQEKLSLKRECEQFQKERSPTNRKVSQMNSLERELETIHLENEGLKKKQVKLDEQLMEMQHRRSTVMPSPSPRAWDLQLRQQQACPTVPREQFLQLQHQLLQAERTNQCLQEELESRTSETNTPQGNQEQLVTVMEERMMEVEQKLKLVKRLLQEKVNQLKEQLCKNTKADAMVKDLYVENAQLLKALEMTEQRQKTAEKKNYLLEEKIASLSNIVRNLAPAPLTSTPPLRS</sequence>
<dbReference type="SUPFAM" id="SSF47473">
    <property type="entry name" value="EF-hand"/>
    <property type="match status" value="1"/>
</dbReference>
<evidence type="ECO:0000256" key="1">
    <source>
        <dbReference type="ARBA" id="ARBA00004300"/>
    </source>
</evidence>
<evidence type="ECO:0000256" key="2">
    <source>
        <dbReference type="ARBA" id="ARBA00022490"/>
    </source>
</evidence>
<feature type="coiled-coil region" evidence="5">
    <location>
        <begin position="1117"/>
        <end position="1232"/>
    </location>
</feature>
<evidence type="ECO:0000256" key="4">
    <source>
        <dbReference type="ARBA" id="ARBA00023212"/>
    </source>
</evidence>
<feature type="coiled-coil region" evidence="5">
    <location>
        <begin position="491"/>
        <end position="532"/>
    </location>
</feature>
<feature type="coiled-coil region" evidence="5">
    <location>
        <begin position="1052"/>
        <end position="1086"/>
    </location>
</feature>
<dbReference type="GO" id="GO:0005814">
    <property type="term" value="C:centriole"/>
    <property type="evidence" value="ECO:0007669"/>
    <property type="project" value="TreeGrafter"/>
</dbReference>